<organism evidence="1 2">
    <name type="scientific">Candidatus Nitrosotenuis uzonensis</name>
    <dbReference type="NCBI Taxonomy" id="1407055"/>
    <lineage>
        <taxon>Archaea</taxon>
        <taxon>Nitrososphaerota</taxon>
        <taxon>Candidatus Nitrosotenuis</taxon>
    </lineage>
</organism>
<protein>
    <submittedName>
        <fullName evidence="1">Uncharacterized protein</fullName>
    </submittedName>
</protein>
<accession>V6AUB4</accession>
<keyword evidence="2" id="KW-1185">Reference proteome</keyword>
<evidence type="ECO:0000313" key="1">
    <source>
        <dbReference type="EMBL" id="CDI06048.1"/>
    </source>
</evidence>
<sequence>MHCPPQKEPDSALTHNESFDNKVKKRHFALQYEEIHDIHNYAASAASCKNRLAKLEQGEIGIRFIEKLKLAGLIDGRSAFYGDRVITLLKLFEKMNVSRLMHKKRTANQS</sequence>
<gene>
    <name evidence="1" type="ORF">NITUZ_40214</name>
</gene>
<evidence type="ECO:0000313" key="2">
    <source>
        <dbReference type="Proteomes" id="UP000018159"/>
    </source>
</evidence>
<reference evidence="1 2" key="1">
    <citation type="journal article" date="2013" name="PLoS ONE">
        <title>Enrichment and Genome Sequence of the Group I.1a Ammonia-Oxidizing Archaeon ?Ca. Nitrosotenuis uzonensis? Representing a Clade Globally.</title>
        <authorList>
            <person name="Lebedeva E.V."/>
            <person name="Hatzenpichler R."/>
            <person name="Pelletier E."/>
            <person name="Schuster N."/>
            <person name="Hauzmayer S."/>
            <person name="Bulaev A."/>
            <person name="Grigor'eva N.V."/>
            <person name="Galushko A."/>
            <person name="Schmid M."/>
            <person name="Palatinszky M."/>
            <person name="Le Paslier D."/>
            <person name="Daims H."/>
            <person name="Wagner M."/>
        </authorList>
    </citation>
    <scope>NUCLEOTIDE SEQUENCE [LARGE SCALE GENOMIC DNA]</scope>
    <source>
        <strain evidence="1 2">N4</strain>
    </source>
</reference>
<dbReference type="Proteomes" id="UP000018159">
    <property type="component" value="Unassembled WGS sequence"/>
</dbReference>
<dbReference type="AlphaFoldDB" id="V6AUB4"/>
<dbReference type="EMBL" id="CBTY010000009">
    <property type="protein sequence ID" value="CDI06048.1"/>
    <property type="molecule type" value="Genomic_DNA"/>
</dbReference>
<comment type="caution">
    <text evidence="1">The sequence shown here is derived from an EMBL/GenBank/DDBJ whole genome shotgun (WGS) entry which is preliminary data.</text>
</comment>
<proteinExistence type="predicted"/>
<name>V6AUB4_9ARCH</name>